<dbReference type="InterPro" id="IPR010982">
    <property type="entry name" value="Lambda_DNA-bd_dom_sf"/>
</dbReference>
<dbReference type="PANTHER" id="PTHR40455">
    <property type="entry name" value="ANTITOXIN HIGA"/>
    <property type="match status" value="1"/>
</dbReference>
<dbReference type="Proteomes" id="UP000191980">
    <property type="component" value="Unassembled WGS sequence"/>
</dbReference>
<protein>
    <submittedName>
        <fullName evidence="2">Transcriptional regulator</fullName>
    </submittedName>
</protein>
<dbReference type="GO" id="GO:0006355">
    <property type="term" value="P:regulation of DNA-templated transcription"/>
    <property type="evidence" value="ECO:0007669"/>
    <property type="project" value="InterPro"/>
</dbReference>
<name>A0A1V8M230_9GAMM</name>
<dbReference type="PANTHER" id="PTHR40455:SF1">
    <property type="entry name" value="ANTITOXIN HIGA"/>
    <property type="match status" value="1"/>
</dbReference>
<organism evidence="2 3">
    <name type="scientific">Methyloprofundus sedimenti</name>
    <dbReference type="NCBI Taxonomy" id="1420851"/>
    <lineage>
        <taxon>Bacteria</taxon>
        <taxon>Pseudomonadati</taxon>
        <taxon>Pseudomonadota</taxon>
        <taxon>Gammaproteobacteria</taxon>
        <taxon>Methylococcales</taxon>
        <taxon>Methylococcaceae</taxon>
        <taxon>Methyloprofundus</taxon>
    </lineage>
</organism>
<keyword evidence="3" id="KW-1185">Reference proteome</keyword>
<dbReference type="SUPFAM" id="SSF47413">
    <property type="entry name" value="lambda repressor-like DNA-binding domains"/>
    <property type="match status" value="1"/>
</dbReference>
<dbReference type="InterPro" id="IPR001387">
    <property type="entry name" value="Cro/C1-type_HTH"/>
</dbReference>
<proteinExistence type="predicted"/>
<dbReference type="AlphaFoldDB" id="A0A1V8M230"/>
<dbReference type="RefSeq" id="WP_080523855.1">
    <property type="nucleotide sequence ID" value="NZ_LPUF01000003.1"/>
</dbReference>
<evidence type="ECO:0000313" key="2">
    <source>
        <dbReference type="EMBL" id="OQK15620.1"/>
    </source>
</evidence>
<dbReference type="InterPro" id="IPR039060">
    <property type="entry name" value="Antitox_HigA"/>
</dbReference>
<dbReference type="EMBL" id="LPUF01000003">
    <property type="protein sequence ID" value="OQK15620.1"/>
    <property type="molecule type" value="Genomic_DNA"/>
</dbReference>
<dbReference type="OrthoDB" id="9796786at2"/>
<dbReference type="GO" id="GO:0001046">
    <property type="term" value="F:core promoter sequence-specific DNA binding"/>
    <property type="evidence" value="ECO:0007669"/>
    <property type="project" value="TreeGrafter"/>
</dbReference>
<comment type="caution">
    <text evidence="2">The sequence shown here is derived from an EMBL/GenBank/DDBJ whole genome shotgun (WGS) entry which is preliminary data.</text>
</comment>
<reference evidence="2 3" key="1">
    <citation type="submission" date="2015-12" db="EMBL/GenBank/DDBJ databases">
        <authorList>
            <person name="Shamseldin A."/>
            <person name="Moawad H."/>
            <person name="Abd El-Rahim W.M."/>
            <person name="Sadowsky M.J."/>
        </authorList>
    </citation>
    <scope>NUCLEOTIDE SEQUENCE [LARGE SCALE GENOMIC DNA]</scope>
    <source>
        <strain evidence="2 3">WF1</strain>
    </source>
</reference>
<gene>
    <name evidence="2" type="ORF">AU255_15465</name>
</gene>
<dbReference type="STRING" id="1420851.AU255_15465"/>
<evidence type="ECO:0000313" key="3">
    <source>
        <dbReference type="Proteomes" id="UP000191980"/>
    </source>
</evidence>
<sequence>MKLKLIKNDKQLNEALERVNQLWGAKSDTIERDELEVLSLLIEKYEEEHYPIPASEPIEAIKFLMAQNNLTRKDLQPFIGSMGRVSEILNRKRDLSLSMIKRLHHGLKIPYESLIN</sequence>
<dbReference type="PROSITE" id="PS50943">
    <property type="entry name" value="HTH_CROC1"/>
    <property type="match status" value="1"/>
</dbReference>
<accession>A0A1V8M230</accession>
<evidence type="ECO:0000259" key="1">
    <source>
        <dbReference type="PROSITE" id="PS50943"/>
    </source>
</evidence>
<feature type="domain" description="HTH cro/C1-type" evidence="1">
    <location>
        <begin position="61"/>
        <end position="114"/>
    </location>
</feature>